<comment type="caution">
    <text evidence="2">The sequence shown here is derived from an EMBL/GenBank/DDBJ whole genome shotgun (WGS) entry which is preliminary data.</text>
</comment>
<evidence type="ECO:0000313" key="2">
    <source>
        <dbReference type="EMBL" id="GBB96896.1"/>
    </source>
</evidence>
<reference evidence="2 3" key="1">
    <citation type="submission" date="2017-11" db="EMBL/GenBank/DDBJ databases">
        <title>The genome of Rhizophagus clarus HR1 reveals common genetic basis of auxotrophy among arbuscular mycorrhizal fungi.</title>
        <authorList>
            <person name="Kobayashi Y."/>
        </authorList>
    </citation>
    <scope>NUCLEOTIDE SEQUENCE [LARGE SCALE GENOMIC DNA]</scope>
    <source>
        <strain evidence="2 3">HR1</strain>
    </source>
</reference>
<name>A0A2Z6RXU7_9GLOM</name>
<protein>
    <recommendedName>
        <fullName evidence="4">CCHC-type domain-containing protein</fullName>
    </recommendedName>
</protein>
<accession>A0A2Z6RXU7</accession>
<sequence>MNQYNIRMMAKFYDTQDNITKALAEAEKYTLSQKSAPSSFPIFPSANPYVDTNRSGSGMTKNEIKESIKTTMAFSQPQQNTDLQAIAKSFQDTMSRATKTLDNSKKLANKRGEDLIIRRFLSELLMTKSNKQPEDNYNYDPVDDITDSMAGMTLNSATINAIKSAVKSTVKKCTKCGRFRHTSRKCSVKKKKKSKKSKKGKVNLAIEPDSDSSSDNTSSSDNSDSDTDSSDSSDSKTVLNVKIDKLKKSKAGK</sequence>
<gene>
    <name evidence="2" type="ORF">RclHR1_28660004</name>
</gene>
<organism evidence="2 3">
    <name type="scientific">Rhizophagus clarus</name>
    <dbReference type="NCBI Taxonomy" id="94130"/>
    <lineage>
        <taxon>Eukaryota</taxon>
        <taxon>Fungi</taxon>
        <taxon>Fungi incertae sedis</taxon>
        <taxon>Mucoromycota</taxon>
        <taxon>Glomeromycotina</taxon>
        <taxon>Glomeromycetes</taxon>
        <taxon>Glomerales</taxon>
        <taxon>Glomeraceae</taxon>
        <taxon>Rhizophagus</taxon>
    </lineage>
</organism>
<dbReference type="AlphaFoldDB" id="A0A2Z6RXU7"/>
<feature type="region of interest" description="Disordered" evidence="1">
    <location>
        <begin position="184"/>
        <end position="253"/>
    </location>
</feature>
<evidence type="ECO:0000256" key="1">
    <source>
        <dbReference type="SAM" id="MobiDB-lite"/>
    </source>
</evidence>
<feature type="compositionally biased region" description="Basic residues" evidence="1">
    <location>
        <begin position="184"/>
        <end position="201"/>
    </location>
</feature>
<evidence type="ECO:0000313" key="3">
    <source>
        <dbReference type="Proteomes" id="UP000247702"/>
    </source>
</evidence>
<dbReference type="EMBL" id="BEXD01002075">
    <property type="protein sequence ID" value="GBB96896.1"/>
    <property type="molecule type" value="Genomic_DNA"/>
</dbReference>
<feature type="compositionally biased region" description="Low complexity" evidence="1">
    <location>
        <begin position="211"/>
        <end position="222"/>
    </location>
</feature>
<evidence type="ECO:0008006" key="4">
    <source>
        <dbReference type="Google" id="ProtNLM"/>
    </source>
</evidence>
<keyword evidence="3" id="KW-1185">Reference proteome</keyword>
<proteinExistence type="predicted"/>
<dbReference type="Proteomes" id="UP000247702">
    <property type="component" value="Unassembled WGS sequence"/>
</dbReference>